<reference evidence="1 2" key="1">
    <citation type="journal article" date="2020" name="ISME J.">
        <title>Uncovering the hidden diversity of litter-decomposition mechanisms in mushroom-forming fungi.</title>
        <authorList>
            <person name="Floudas D."/>
            <person name="Bentzer J."/>
            <person name="Ahren D."/>
            <person name="Johansson T."/>
            <person name="Persson P."/>
            <person name="Tunlid A."/>
        </authorList>
    </citation>
    <scope>NUCLEOTIDE SEQUENCE [LARGE SCALE GENOMIC DNA]</scope>
    <source>
        <strain evidence="1 2">CBS 291.85</strain>
    </source>
</reference>
<dbReference type="Gene3D" id="2.60.120.260">
    <property type="entry name" value="Galactose-binding domain-like"/>
    <property type="match status" value="1"/>
</dbReference>
<dbReference type="AlphaFoldDB" id="A0A8H5GDW4"/>
<name>A0A8H5GDW4_9AGAR</name>
<dbReference type="InterPro" id="IPR008979">
    <property type="entry name" value="Galactose-bd-like_sf"/>
</dbReference>
<accession>A0A8H5GDW4</accession>
<dbReference type="Proteomes" id="UP000559256">
    <property type="component" value="Unassembled WGS sequence"/>
</dbReference>
<evidence type="ECO:0000313" key="1">
    <source>
        <dbReference type="EMBL" id="KAF5363138.1"/>
    </source>
</evidence>
<dbReference type="SUPFAM" id="SSF49785">
    <property type="entry name" value="Galactose-binding domain-like"/>
    <property type="match status" value="1"/>
</dbReference>
<proteinExistence type="predicted"/>
<gene>
    <name evidence="1" type="ORF">D9758_008324</name>
</gene>
<organism evidence="1 2">
    <name type="scientific">Tetrapyrgos nigripes</name>
    <dbReference type="NCBI Taxonomy" id="182062"/>
    <lineage>
        <taxon>Eukaryota</taxon>
        <taxon>Fungi</taxon>
        <taxon>Dikarya</taxon>
        <taxon>Basidiomycota</taxon>
        <taxon>Agaricomycotina</taxon>
        <taxon>Agaricomycetes</taxon>
        <taxon>Agaricomycetidae</taxon>
        <taxon>Agaricales</taxon>
        <taxon>Marasmiineae</taxon>
        <taxon>Marasmiaceae</taxon>
        <taxon>Tetrapyrgos</taxon>
    </lineage>
</organism>
<dbReference type="OrthoDB" id="3036381at2759"/>
<evidence type="ECO:0000313" key="2">
    <source>
        <dbReference type="Proteomes" id="UP000559256"/>
    </source>
</evidence>
<sequence>MSPINLTQGLVPWDQLEGLANISGVGMHMTTFEWDQAGNGGVGVQLEFGEVFHTVKAWINGVQIPTTDPTNPVVDVSAFVKQGTNDIRVDAASTLLNAFNSVGTAVVSLGQPRTVTPPANQHYGLVAPVRLIAYARAVIPL</sequence>
<dbReference type="EMBL" id="JAACJM010000034">
    <property type="protein sequence ID" value="KAF5363138.1"/>
    <property type="molecule type" value="Genomic_DNA"/>
</dbReference>
<keyword evidence="2" id="KW-1185">Reference proteome</keyword>
<protein>
    <submittedName>
        <fullName evidence="1">Uncharacterized protein</fullName>
    </submittedName>
</protein>
<comment type="caution">
    <text evidence="1">The sequence shown here is derived from an EMBL/GenBank/DDBJ whole genome shotgun (WGS) entry which is preliminary data.</text>
</comment>